<feature type="binding site" evidence="11">
    <location>
        <position position="156"/>
    </location>
    <ligand>
        <name>Zn(2+)</name>
        <dbReference type="ChEBI" id="CHEBI:29105"/>
    </ligand>
</feature>
<feature type="compositionally biased region" description="Basic residues" evidence="12">
    <location>
        <begin position="288"/>
        <end position="303"/>
    </location>
</feature>
<evidence type="ECO:0000256" key="2">
    <source>
        <dbReference type="ARBA" id="ARBA00006167"/>
    </source>
</evidence>
<feature type="binding site" evidence="11">
    <location>
        <position position="214"/>
    </location>
    <ligand>
        <name>Zn(2+)</name>
        <dbReference type="ChEBI" id="CHEBI:29105"/>
    </ligand>
</feature>
<evidence type="ECO:0000256" key="6">
    <source>
        <dbReference type="ARBA" id="ARBA00023015"/>
    </source>
</evidence>
<dbReference type="InterPro" id="IPR012346">
    <property type="entry name" value="p53/RUNT-type_TF_DNA-bd_sf"/>
</dbReference>
<organism evidence="14 15">
    <name type="scientific">Anopheles stephensi</name>
    <name type="common">Indo-Pakistan malaria mosquito</name>
    <dbReference type="NCBI Taxonomy" id="30069"/>
    <lineage>
        <taxon>Eukaryota</taxon>
        <taxon>Metazoa</taxon>
        <taxon>Ecdysozoa</taxon>
        <taxon>Arthropoda</taxon>
        <taxon>Hexapoda</taxon>
        <taxon>Insecta</taxon>
        <taxon>Pterygota</taxon>
        <taxon>Neoptera</taxon>
        <taxon>Endopterygota</taxon>
        <taxon>Diptera</taxon>
        <taxon>Nematocera</taxon>
        <taxon>Culicoidea</taxon>
        <taxon>Culicidae</taxon>
        <taxon>Anophelinae</taxon>
        <taxon>Anopheles</taxon>
    </lineage>
</organism>
<dbReference type="GO" id="GO:0005634">
    <property type="term" value="C:nucleus"/>
    <property type="evidence" value="ECO:0007669"/>
    <property type="project" value="UniProtKB-SubCell"/>
</dbReference>
<dbReference type="PANTHER" id="PTHR11447">
    <property type="entry name" value="CELLULAR TUMOR ANTIGEN P53"/>
    <property type="match status" value="1"/>
</dbReference>
<evidence type="ECO:0000256" key="10">
    <source>
        <dbReference type="ARBA" id="ARBA00023242"/>
    </source>
</evidence>
<feature type="binding site" evidence="11">
    <location>
        <position position="153"/>
    </location>
    <ligand>
        <name>Zn(2+)</name>
        <dbReference type="ChEBI" id="CHEBI:29105"/>
    </ligand>
</feature>
<reference evidence="14" key="2">
    <citation type="submission" date="2020-05" db="UniProtKB">
        <authorList>
            <consortium name="EnsemblMetazoa"/>
        </authorList>
    </citation>
    <scope>IDENTIFICATION</scope>
    <source>
        <strain evidence="14">Indian</strain>
    </source>
</reference>
<name>A0A182XWS7_ANOST</name>
<accession>A0A182XWS7</accession>
<comment type="similarity">
    <text evidence="2">Belongs to the p53 family.</text>
</comment>
<keyword evidence="8" id="KW-0010">Activator</keyword>
<dbReference type="PANTHER" id="PTHR11447:SF16">
    <property type="entry name" value="P53 PROTEIN LONG FORM VARIANT 1"/>
    <property type="match status" value="1"/>
</dbReference>
<dbReference type="GO" id="GO:0000978">
    <property type="term" value="F:RNA polymerase II cis-regulatory region sequence-specific DNA binding"/>
    <property type="evidence" value="ECO:0007669"/>
    <property type="project" value="TreeGrafter"/>
</dbReference>
<keyword evidence="6" id="KW-0805">Transcription regulation</keyword>
<feature type="domain" description="p53 DNA-binding" evidence="13">
    <location>
        <begin position="92"/>
        <end position="263"/>
    </location>
</feature>
<reference evidence="15" key="1">
    <citation type="journal article" date="2014" name="Genome Biol.">
        <title>Genome analysis of a major urban malaria vector mosquito, Anopheles stephensi.</title>
        <authorList>
            <person name="Jiang X."/>
            <person name="Peery A."/>
            <person name="Hall A.B."/>
            <person name="Sharma A."/>
            <person name="Chen X.G."/>
            <person name="Waterhouse R.M."/>
            <person name="Komissarov A."/>
            <person name="Riehle M.M."/>
            <person name="Shouche Y."/>
            <person name="Sharakhova M.V."/>
            <person name="Lawson D."/>
            <person name="Pakpour N."/>
            <person name="Arensburger P."/>
            <person name="Davidson V.L."/>
            <person name="Eiglmeier K."/>
            <person name="Emrich S."/>
            <person name="George P."/>
            <person name="Kennedy R.C."/>
            <person name="Mane S.P."/>
            <person name="Maslen G."/>
            <person name="Oringanje C."/>
            <person name="Qi Y."/>
            <person name="Settlage R."/>
            <person name="Tojo M."/>
            <person name="Tubio J.M."/>
            <person name="Unger M.F."/>
            <person name="Wang B."/>
            <person name="Vernick K.D."/>
            <person name="Ribeiro J.M."/>
            <person name="James A.A."/>
            <person name="Michel K."/>
            <person name="Riehle M.A."/>
            <person name="Luckhart S."/>
            <person name="Sharakhov I.V."/>
            <person name="Tu Z."/>
        </authorList>
    </citation>
    <scope>NUCLEOTIDE SEQUENCE [LARGE SCALE GENOMIC DNA]</scope>
    <source>
        <strain evidence="15">Indian</strain>
    </source>
</reference>
<evidence type="ECO:0000256" key="12">
    <source>
        <dbReference type="SAM" id="MobiDB-lite"/>
    </source>
</evidence>
<dbReference type="GO" id="GO:0046872">
    <property type="term" value="F:metal ion binding"/>
    <property type="evidence" value="ECO:0007669"/>
    <property type="project" value="UniProtKB-KW"/>
</dbReference>
<dbReference type="Pfam" id="PF00870">
    <property type="entry name" value="P53"/>
    <property type="match status" value="1"/>
</dbReference>
<proteinExistence type="inferred from homology"/>
<comment type="subcellular location">
    <subcellularLocation>
        <location evidence="1">Nucleus</location>
    </subcellularLocation>
</comment>
<protein>
    <recommendedName>
        <fullName evidence="13">p53 DNA-binding domain-containing protein</fullName>
    </recommendedName>
</protein>
<keyword evidence="5 11" id="KW-0862">Zinc</keyword>
<comment type="cofactor">
    <cofactor evidence="11">
        <name>Zn(2+)</name>
        <dbReference type="ChEBI" id="CHEBI:29105"/>
    </cofactor>
    <text evidence="11">Binds 1 zinc ion per subunit.</text>
</comment>
<evidence type="ECO:0000256" key="3">
    <source>
        <dbReference type="ARBA" id="ARBA00022703"/>
    </source>
</evidence>
<keyword evidence="4 11" id="KW-0479">Metal-binding</keyword>
<evidence type="ECO:0000259" key="13">
    <source>
        <dbReference type="Pfam" id="PF00870"/>
    </source>
</evidence>
<dbReference type="VEuPathDB" id="VectorBase:ASTEI20_034364"/>
<keyword evidence="10" id="KW-0539">Nucleus</keyword>
<evidence type="ECO:0000256" key="9">
    <source>
        <dbReference type="ARBA" id="ARBA00023163"/>
    </source>
</evidence>
<evidence type="ECO:0000256" key="4">
    <source>
        <dbReference type="ARBA" id="ARBA00022723"/>
    </source>
</evidence>
<keyword evidence="15" id="KW-1185">Reference proteome</keyword>
<evidence type="ECO:0000313" key="14">
    <source>
        <dbReference type="EnsemblMetazoa" id="ASTEI00663-PA"/>
    </source>
</evidence>
<sequence>MSIPTMDDDDATIGDEDMFATGGASQLSMFNSEILQTHIMQFVDEVNDDNIALTALSQDTLPDIKLSLQSALNPAGKYPCAGRILSRGRIVKQGSGFIYSQHLQKMYLKTDSICSFDVKCELLGNANLARKWYVRVMLVSLAPESQHEPIVRCHNHLAKDNGPERIKKYVVRCKNVQHEYVGDANGPYFEDRCAVLVPLDPDELSVKIMLQFVCQNTCFNVNQRRTALVFTLENDEGLVWARRMVQVKVCINYRRDMQNEENAARNSSTHLACVAGPSGSTSNGSVTARRRNKAGFTRKRRQPGVKAAGTGSSPKVVRTASFHSAPSFEPCLVEFEMPNLRMAKRVMDNAIGMLSTQVLRVQGDRETTDKLMEYISNIRMKRDMLTAYNSQCSVDSDLLNI</sequence>
<dbReference type="InterPro" id="IPR008967">
    <property type="entry name" value="p53-like_TF_DNA-bd_sf"/>
</dbReference>
<dbReference type="VEuPathDB" id="VectorBase:ASTEI00663"/>
<dbReference type="SUPFAM" id="SSF49417">
    <property type="entry name" value="p53-like transcription factors"/>
    <property type="match status" value="1"/>
</dbReference>
<dbReference type="STRING" id="30069.A0A182XWS7"/>
<evidence type="ECO:0000256" key="5">
    <source>
        <dbReference type="ARBA" id="ARBA00022833"/>
    </source>
</evidence>
<evidence type="ECO:0000256" key="11">
    <source>
        <dbReference type="PIRSR" id="PIRSR602117-1"/>
    </source>
</evidence>
<dbReference type="OMA" id="RCKNEQH"/>
<feature type="region of interest" description="Disordered" evidence="12">
    <location>
        <begin position="274"/>
        <end position="316"/>
    </location>
</feature>
<evidence type="ECO:0000313" key="15">
    <source>
        <dbReference type="Proteomes" id="UP000076408"/>
    </source>
</evidence>
<dbReference type="InterPro" id="IPR002117">
    <property type="entry name" value="p53_tumour_suppressor"/>
</dbReference>
<dbReference type="Gene3D" id="2.60.40.720">
    <property type="match status" value="1"/>
</dbReference>
<dbReference type="InterPro" id="IPR011615">
    <property type="entry name" value="p53_DNA-bd"/>
</dbReference>
<keyword evidence="9" id="KW-0804">Transcription</keyword>
<dbReference type="GO" id="GO:0000981">
    <property type="term" value="F:DNA-binding transcription factor activity, RNA polymerase II-specific"/>
    <property type="evidence" value="ECO:0007669"/>
    <property type="project" value="TreeGrafter"/>
</dbReference>
<dbReference type="Proteomes" id="UP000076408">
    <property type="component" value="Unassembled WGS sequence"/>
</dbReference>
<dbReference type="AlphaFoldDB" id="A0A182XWS7"/>
<evidence type="ECO:0000256" key="1">
    <source>
        <dbReference type="ARBA" id="ARBA00004123"/>
    </source>
</evidence>
<dbReference type="VEuPathDB" id="VectorBase:ASTE000862"/>
<evidence type="ECO:0000256" key="7">
    <source>
        <dbReference type="ARBA" id="ARBA00023125"/>
    </source>
</evidence>
<evidence type="ECO:0000256" key="8">
    <source>
        <dbReference type="ARBA" id="ARBA00023159"/>
    </source>
</evidence>
<keyword evidence="3" id="KW-0053">Apoptosis</keyword>
<feature type="binding site" evidence="11">
    <location>
        <position position="218"/>
    </location>
    <ligand>
        <name>Zn(2+)</name>
        <dbReference type="ChEBI" id="CHEBI:29105"/>
    </ligand>
</feature>
<dbReference type="EnsemblMetazoa" id="ASTEI00663-RA">
    <property type="protein sequence ID" value="ASTEI00663-PA"/>
    <property type="gene ID" value="ASTEI00663"/>
</dbReference>
<keyword evidence="7" id="KW-0238">DNA-binding</keyword>
<dbReference type="GO" id="GO:0006915">
    <property type="term" value="P:apoptotic process"/>
    <property type="evidence" value="ECO:0007669"/>
    <property type="project" value="UniProtKB-KW"/>
</dbReference>
<dbReference type="CDD" id="cd08367">
    <property type="entry name" value="P53"/>
    <property type="match status" value="1"/>
</dbReference>